<dbReference type="VEuPathDB" id="FungiDB:MFRU_034g00090"/>
<feature type="compositionally biased region" description="Polar residues" evidence="1">
    <location>
        <begin position="935"/>
        <end position="945"/>
    </location>
</feature>
<feature type="region of interest" description="Disordered" evidence="1">
    <location>
        <begin position="332"/>
        <end position="352"/>
    </location>
</feature>
<reference evidence="3 4" key="1">
    <citation type="submission" date="2019-06" db="EMBL/GenBank/DDBJ databases">
        <title>Genome Sequence of the Brown Rot Fungal Pathogen Monilinia fructicola.</title>
        <authorList>
            <person name="De Miccolis Angelini R.M."/>
            <person name="Landi L."/>
            <person name="Abate D."/>
            <person name="Pollastro S."/>
            <person name="Romanazzi G."/>
            <person name="Faretra F."/>
        </authorList>
    </citation>
    <scope>NUCLEOTIDE SEQUENCE [LARGE SCALE GENOMIC DNA]</scope>
    <source>
        <strain evidence="3 4">Mfrc123</strain>
    </source>
</reference>
<feature type="compositionally biased region" description="Basic residues" evidence="1">
    <location>
        <begin position="276"/>
        <end position="285"/>
    </location>
</feature>
<comment type="caution">
    <text evidence="3">The sequence shown here is derived from an EMBL/GenBank/DDBJ whole genome shotgun (WGS) entry which is preliminary data.</text>
</comment>
<feature type="region of interest" description="Disordered" evidence="1">
    <location>
        <begin position="384"/>
        <end position="457"/>
    </location>
</feature>
<feature type="region of interest" description="Disordered" evidence="1">
    <location>
        <begin position="239"/>
        <end position="294"/>
    </location>
</feature>
<dbReference type="EMBL" id="VICG01000010">
    <property type="protein sequence ID" value="KAA8568145.1"/>
    <property type="molecule type" value="Genomic_DNA"/>
</dbReference>
<dbReference type="Pfam" id="PF10382">
    <property type="entry name" value="ZGRF1-like_N"/>
    <property type="match status" value="1"/>
</dbReference>
<evidence type="ECO:0000256" key="1">
    <source>
        <dbReference type="SAM" id="MobiDB-lite"/>
    </source>
</evidence>
<feature type="compositionally biased region" description="Low complexity" evidence="1">
    <location>
        <begin position="128"/>
        <end position="144"/>
    </location>
</feature>
<feature type="domain" description="5'-3' DNA helicase ZGRF1-like N-terminal" evidence="2">
    <location>
        <begin position="22"/>
        <end position="103"/>
    </location>
</feature>
<dbReference type="PANTHER" id="PTHR28535">
    <property type="entry name" value="ZINC FINGER GRF-TYPE CONTAINING 1"/>
    <property type="match status" value="1"/>
</dbReference>
<protein>
    <recommendedName>
        <fullName evidence="2">5'-3' DNA helicase ZGRF1-like N-terminal domain-containing protein</fullName>
    </recommendedName>
</protein>
<dbReference type="Proteomes" id="UP000322873">
    <property type="component" value="Unassembled WGS sequence"/>
</dbReference>
<dbReference type="InterPro" id="IPR018838">
    <property type="entry name" value="ZGRF1-like_N"/>
</dbReference>
<feature type="region of interest" description="Disordered" evidence="1">
    <location>
        <begin position="120"/>
        <end position="156"/>
    </location>
</feature>
<evidence type="ECO:0000313" key="3">
    <source>
        <dbReference type="EMBL" id="KAA8568145.1"/>
    </source>
</evidence>
<sequence>MTASTSVAISMGVPPDQNTAPVLEFRCLYTADTRRKQKRWQDGRLKYHTFNKRVMVFDERSNLVGDAHWREKAALDEGAELELERNGILVEVSEFLERKDQDLTELIDKRVKEREERFIARNGDSSPARSTASAIRSQSIAAAHSKPKPLNSILGTPSGHYGKAFIPNTSPFEQRQMLNASSADENESPRPTKRRKANETLPSKSGFAQNLMGATLSFTPTPSSTGPIRYESLKLKSIQRSEINDNKQNRDNDRDVPSSRKKGLVGDDITRDIHSSKSRLQQRRRDKPEKSGYASNLTGAALSLSSFCEPTSKTIEMNLSVQKNQPKTIDLSMDTSSDEDCPFPAPAPNPKDVIRKNKKLQVDPTEKTLHLSSPPEKVIAVPESAAKLSSKRQESQNHVSSMDHAPGRSHSSLRIKSRPRNRMLMLLDQPSHRTSPLGLEQENFRSTKLDPVAPSTRAFSNSRSALLAFEQDIDKPTKLDPVSSEAESPLPHRPSMGGDPRDDSDNDTVNEDKVDELHISAFSDYSNLSDFEEASYSSIDVGINHQTIDTILSRTRPPEAQKSIPNVALALVEQQNSNYGQQSYSRSIEKPCRQPDFDHFSRVGKAGSQITKKQSRDHEFTMQTSPKHLPGVLGAIERQIDDFGGLNKDATSDWVSTSSKASGERSECNAHLLVGENDASVSNSTNNPNPPITESAITSNFAEEINVAVKAPATASCAFQQTSAITKAAIHSNLAEKRNTDISLPSIDTVCPRAVVENRKFAVNTDGASLNIIESDKIFVGTTPNGSTFNATGRFMAKLMPKQDQHRVEAVPIKRTSSPMDQPATFLPTAQYSSNDIEIKQSPSSIPGNHPIEQTRSCEVSGFMSANQIAEKEAQIRTSETLTSGDQIHSRPRMINPATRGMSIQKTAKRTLHALAPTVNQMGPPAAIFGGLGSVGNTTNNTSAKSVGDSRYETGGKGPWSRESFDLFGSWRPPVQQS</sequence>
<keyword evidence="4" id="KW-1185">Reference proteome</keyword>
<feature type="region of interest" description="Disordered" evidence="1">
    <location>
        <begin position="934"/>
        <end position="978"/>
    </location>
</feature>
<accession>A0A5M9JM68</accession>
<gene>
    <name evidence="3" type="ORF">EYC84_008544</name>
</gene>
<evidence type="ECO:0000313" key="4">
    <source>
        <dbReference type="Proteomes" id="UP000322873"/>
    </source>
</evidence>
<name>A0A5M9JM68_MONFR</name>
<feature type="region of interest" description="Disordered" evidence="1">
    <location>
        <begin position="179"/>
        <end position="207"/>
    </location>
</feature>
<dbReference type="AlphaFoldDB" id="A0A5M9JM68"/>
<evidence type="ECO:0000259" key="2">
    <source>
        <dbReference type="Pfam" id="PF10382"/>
    </source>
</evidence>
<dbReference type="GO" id="GO:0005634">
    <property type="term" value="C:nucleus"/>
    <property type="evidence" value="ECO:0007669"/>
    <property type="project" value="TreeGrafter"/>
</dbReference>
<proteinExistence type="predicted"/>
<feature type="compositionally biased region" description="Basic residues" evidence="1">
    <location>
        <begin position="411"/>
        <end position="421"/>
    </location>
</feature>
<feature type="compositionally biased region" description="Basic and acidic residues" evidence="1">
    <location>
        <begin position="242"/>
        <end position="275"/>
    </location>
</feature>
<dbReference type="GO" id="GO:0006302">
    <property type="term" value="P:double-strand break repair"/>
    <property type="evidence" value="ECO:0007669"/>
    <property type="project" value="TreeGrafter"/>
</dbReference>
<feature type="region of interest" description="Disordered" evidence="1">
    <location>
        <begin position="471"/>
        <end position="509"/>
    </location>
</feature>
<dbReference type="PANTHER" id="PTHR28535:SF1">
    <property type="entry name" value="PROTEIN ZGRF1"/>
    <property type="match status" value="1"/>
</dbReference>
<organism evidence="3 4">
    <name type="scientific">Monilinia fructicola</name>
    <name type="common">Brown rot fungus</name>
    <name type="synonym">Ciboria fructicola</name>
    <dbReference type="NCBI Taxonomy" id="38448"/>
    <lineage>
        <taxon>Eukaryota</taxon>
        <taxon>Fungi</taxon>
        <taxon>Dikarya</taxon>
        <taxon>Ascomycota</taxon>
        <taxon>Pezizomycotina</taxon>
        <taxon>Leotiomycetes</taxon>
        <taxon>Helotiales</taxon>
        <taxon>Sclerotiniaceae</taxon>
        <taxon>Monilinia</taxon>
    </lineage>
</organism>
<dbReference type="GO" id="GO:0035861">
    <property type="term" value="C:site of double-strand break"/>
    <property type="evidence" value="ECO:0007669"/>
    <property type="project" value="TreeGrafter"/>
</dbReference>
<dbReference type="InterPro" id="IPR052800">
    <property type="entry name" value="DNA_Repair_Helicase_ZGRF1"/>
</dbReference>